<dbReference type="PANTHER" id="PTHR11019">
    <property type="entry name" value="HTH-TYPE TRANSCRIPTIONAL REGULATOR NIMR"/>
    <property type="match status" value="1"/>
</dbReference>
<evidence type="ECO:0000256" key="1">
    <source>
        <dbReference type="ARBA" id="ARBA00023015"/>
    </source>
</evidence>
<comment type="caution">
    <text evidence="4">The sequence shown here is derived from an EMBL/GenBank/DDBJ whole genome shotgun (WGS) entry which is preliminary data.</text>
</comment>
<keyword evidence="2" id="KW-0804">Transcription</keyword>
<evidence type="ECO:0000256" key="2">
    <source>
        <dbReference type="ARBA" id="ARBA00023163"/>
    </source>
</evidence>
<dbReference type="PANTHER" id="PTHR11019:SF199">
    <property type="entry name" value="HTH-TYPE TRANSCRIPTIONAL REGULATOR NIMR"/>
    <property type="match status" value="1"/>
</dbReference>
<proteinExistence type="predicted"/>
<dbReference type="RefSeq" id="WP_211853877.1">
    <property type="nucleotide sequence ID" value="NZ_JAAGBB010000021.1"/>
</dbReference>
<keyword evidence="5" id="KW-1185">Reference proteome</keyword>
<evidence type="ECO:0000313" key="4">
    <source>
        <dbReference type="EMBL" id="MBR0666201.1"/>
    </source>
</evidence>
<dbReference type="InterPro" id="IPR018060">
    <property type="entry name" value="HTH_AraC"/>
</dbReference>
<evidence type="ECO:0000313" key="5">
    <source>
        <dbReference type="Proteomes" id="UP001196870"/>
    </source>
</evidence>
<dbReference type="InterPro" id="IPR011051">
    <property type="entry name" value="RmlC_Cupin_sf"/>
</dbReference>
<dbReference type="Gene3D" id="1.10.10.60">
    <property type="entry name" value="Homeodomain-like"/>
    <property type="match status" value="1"/>
</dbReference>
<reference evidence="5" key="1">
    <citation type="journal article" date="2021" name="Syst. Appl. Microbiol.">
        <title>Roseomonas hellenica sp. nov., isolated from roots of wild-growing Alkanna tinctoria.</title>
        <authorList>
            <person name="Rat A."/>
            <person name="Naranjo H.D."/>
            <person name="Lebbe L."/>
            <person name="Cnockaert M."/>
            <person name="Krigas N."/>
            <person name="Grigoriadou K."/>
            <person name="Maloupa E."/>
            <person name="Willems A."/>
        </authorList>
    </citation>
    <scope>NUCLEOTIDE SEQUENCE [LARGE SCALE GENOMIC DNA]</scope>
    <source>
        <strain evidence="5">LMG 31523</strain>
    </source>
</reference>
<dbReference type="Proteomes" id="UP001196870">
    <property type="component" value="Unassembled WGS sequence"/>
</dbReference>
<keyword evidence="1" id="KW-0805">Transcription regulation</keyword>
<sequence length="269" mass="29637">MDLARSFAHRFGQLSHPDAVPRPFVAICPAVILEEGERLPWHHHRKAQLLYTLRGTIHCETEDGIRIVPPQCAVWIPSDLPHSAFGSGDIECHCLFVEPDAAPGLPERCCTVSISPLLRELLRRAARLPELYDADGADGRLVAVILDELAAAPVENLHLPMPADPRLRALAGMLLAGPANHASLQEWASRVALSERSLSRLLAQEVGMSFGRWRRQLHVMLALQRLAAGESVQAVAIDLGYESASSFVTMFRKAMGKPPGRYLQEQGRM</sequence>
<protein>
    <submittedName>
        <fullName evidence="4">AraC family transcriptional regulator</fullName>
    </submittedName>
</protein>
<evidence type="ECO:0000259" key="3">
    <source>
        <dbReference type="PROSITE" id="PS01124"/>
    </source>
</evidence>
<dbReference type="InterPro" id="IPR014710">
    <property type="entry name" value="RmlC-like_jellyroll"/>
</dbReference>
<dbReference type="InterPro" id="IPR013096">
    <property type="entry name" value="Cupin_2"/>
</dbReference>
<dbReference type="Gene3D" id="2.60.120.10">
    <property type="entry name" value="Jelly Rolls"/>
    <property type="match status" value="1"/>
</dbReference>
<dbReference type="SUPFAM" id="SSF46689">
    <property type="entry name" value="Homeodomain-like"/>
    <property type="match status" value="1"/>
</dbReference>
<dbReference type="Pfam" id="PF07883">
    <property type="entry name" value="Cupin_2"/>
    <property type="match status" value="1"/>
</dbReference>
<dbReference type="SUPFAM" id="SSF51182">
    <property type="entry name" value="RmlC-like cupins"/>
    <property type="match status" value="1"/>
</dbReference>
<dbReference type="PROSITE" id="PS01124">
    <property type="entry name" value="HTH_ARAC_FAMILY_2"/>
    <property type="match status" value="1"/>
</dbReference>
<dbReference type="EMBL" id="JAAGBB010000021">
    <property type="protein sequence ID" value="MBR0666201.1"/>
    <property type="molecule type" value="Genomic_DNA"/>
</dbReference>
<name>A0ABS5F0W5_9PROT</name>
<accession>A0ABS5F0W5</accession>
<dbReference type="SMART" id="SM00342">
    <property type="entry name" value="HTH_ARAC"/>
    <property type="match status" value="1"/>
</dbReference>
<gene>
    <name evidence="4" type="ORF">GXW71_17705</name>
</gene>
<organism evidence="4 5">
    <name type="scientific">Plastoroseomonas hellenica</name>
    <dbReference type="NCBI Taxonomy" id="2687306"/>
    <lineage>
        <taxon>Bacteria</taxon>
        <taxon>Pseudomonadati</taxon>
        <taxon>Pseudomonadota</taxon>
        <taxon>Alphaproteobacteria</taxon>
        <taxon>Acetobacterales</taxon>
        <taxon>Acetobacteraceae</taxon>
        <taxon>Plastoroseomonas</taxon>
    </lineage>
</organism>
<dbReference type="InterPro" id="IPR009057">
    <property type="entry name" value="Homeodomain-like_sf"/>
</dbReference>
<feature type="domain" description="HTH araC/xylS-type" evidence="3">
    <location>
        <begin position="168"/>
        <end position="265"/>
    </location>
</feature>
<dbReference type="CDD" id="cd06124">
    <property type="entry name" value="cupin_NimR-like_N"/>
    <property type="match status" value="1"/>
</dbReference>
<dbReference type="Pfam" id="PF12833">
    <property type="entry name" value="HTH_18"/>
    <property type="match status" value="1"/>
</dbReference>